<accession>A0A0C3QF26</accession>
<keyword evidence="2" id="KW-1185">Reference proteome</keyword>
<protein>
    <submittedName>
        <fullName evidence="1">Uncharacterized protein</fullName>
    </submittedName>
</protein>
<reference evidence="2" key="2">
    <citation type="submission" date="2015-01" db="EMBL/GenBank/DDBJ databases">
        <title>Evolutionary Origins and Diversification of the Mycorrhizal Mutualists.</title>
        <authorList>
            <consortium name="DOE Joint Genome Institute"/>
            <consortium name="Mycorrhizal Genomics Consortium"/>
            <person name="Kohler A."/>
            <person name="Kuo A."/>
            <person name="Nagy L.G."/>
            <person name="Floudas D."/>
            <person name="Copeland A."/>
            <person name="Barry K.W."/>
            <person name="Cichocki N."/>
            <person name="Veneault-Fourrey C."/>
            <person name="LaButti K."/>
            <person name="Lindquist E.A."/>
            <person name="Lipzen A."/>
            <person name="Lundell T."/>
            <person name="Morin E."/>
            <person name="Murat C."/>
            <person name="Riley R."/>
            <person name="Ohm R."/>
            <person name="Sun H."/>
            <person name="Tunlid A."/>
            <person name="Henrissat B."/>
            <person name="Grigoriev I.V."/>
            <person name="Hibbett D.S."/>
            <person name="Martin F."/>
        </authorList>
    </citation>
    <scope>NUCLEOTIDE SEQUENCE [LARGE SCALE GENOMIC DNA]</scope>
    <source>
        <strain evidence="2">MUT 4182</strain>
    </source>
</reference>
<dbReference type="HOGENOM" id="CLU_160882_1_0_1"/>
<dbReference type="OrthoDB" id="3250704at2759"/>
<evidence type="ECO:0000313" key="1">
    <source>
        <dbReference type="EMBL" id="KIO24631.1"/>
    </source>
</evidence>
<dbReference type="AlphaFoldDB" id="A0A0C3QF26"/>
<name>A0A0C3QF26_9AGAM</name>
<dbReference type="EMBL" id="KN823057">
    <property type="protein sequence ID" value="KIO24631.1"/>
    <property type="molecule type" value="Genomic_DNA"/>
</dbReference>
<dbReference type="Proteomes" id="UP000054248">
    <property type="component" value="Unassembled WGS sequence"/>
</dbReference>
<gene>
    <name evidence="1" type="ORF">M407DRAFT_25970</name>
</gene>
<evidence type="ECO:0000313" key="2">
    <source>
        <dbReference type="Proteomes" id="UP000054248"/>
    </source>
</evidence>
<sequence>MSDSQDTIFDGTGPADKLIRAVRKAAFNHGKHEDDVWCAQLVSTCLEGPALAAYDELEEKTRGS</sequence>
<reference evidence="1 2" key="1">
    <citation type="submission" date="2014-04" db="EMBL/GenBank/DDBJ databases">
        <authorList>
            <consortium name="DOE Joint Genome Institute"/>
            <person name="Kuo A."/>
            <person name="Girlanda M."/>
            <person name="Perotto S."/>
            <person name="Kohler A."/>
            <person name="Nagy L.G."/>
            <person name="Floudas D."/>
            <person name="Copeland A."/>
            <person name="Barry K.W."/>
            <person name="Cichocki N."/>
            <person name="Veneault-Fourrey C."/>
            <person name="LaButti K."/>
            <person name="Lindquist E.A."/>
            <person name="Lipzen A."/>
            <person name="Lundell T."/>
            <person name="Morin E."/>
            <person name="Murat C."/>
            <person name="Sun H."/>
            <person name="Tunlid A."/>
            <person name="Henrissat B."/>
            <person name="Grigoriev I.V."/>
            <person name="Hibbett D.S."/>
            <person name="Martin F."/>
            <person name="Nordberg H.P."/>
            <person name="Cantor M.N."/>
            <person name="Hua S.X."/>
        </authorList>
    </citation>
    <scope>NUCLEOTIDE SEQUENCE [LARGE SCALE GENOMIC DNA]</scope>
    <source>
        <strain evidence="1 2">MUT 4182</strain>
    </source>
</reference>
<organism evidence="1 2">
    <name type="scientific">Tulasnella calospora MUT 4182</name>
    <dbReference type="NCBI Taxonomy" id="1051891"/>
    <lineage>
        <taxon>Eukaryota</taxon>
        <taxon>Fungi</taxon>
        <taxon>Dikarya</taxon>
        <taxon>Basidiomycota</taxon>
        <taxon>Agaricomycotina</taxon>
        <taxon>Agaricomycetes</taxon>
        <taxon>Cantharellales</taxon>
        <taxon>Tulasnellaceae</taxon>
        <taxon>Tulasnella</taxon>
    </lineage>
</organism>
<proteinExistence type="predicted"/>